<accession>A0A075RAR7</accession>
<evidence type="ECO:0000256" key="6">
    <source>
        <dbReference type="ARBA" id="ARBA00023136"/>
    </source>
</evidence>
<keyword evidence="3" id="KW-1003">Cell membrane</keyword>
<evidence type="ECO:0000256" key="7">
    <source>
        <dbReference type="SAM" id="Phobius"/>
    </source>
</evidence>
<evidence type="ECO:0000256" key="3">
    <source>
        <dbReference type="ARBA" id="ARBA00022475"/>
    </source>
</evidence>
<dbReference type="InterPro" id="IPR036259">
    <property type="entry name" value="MFS_trans_sf"/>
</dbReference>
<feature type="transmembrane region" description="Helical" evidence="7">
    <location>
        <begin position="383"/>
        <end position="404"/>
    </location>
</feature>
<name>A0A075RAR7_BRELA</name>
<feature type="transmembrane region" description="Helical" evidence="7">
    <location>
        <begin position="354"/>
        <end position="377"/>
    </location>
</feature>
<dbReference type="Gene3D" id="1.20.1250.20">
    <property type="entry name" value="MFS general substrate transporter like domains"/>
    <property type="match status" value="1"/>
</dbReference>
<evidence type="ECO:0000256" key="4">
    <source>
        <dbReference type="ARBA" id="ARBA00022692"/>
    </source>
</evidence>
<keyword evidence="4 7" id="KW-0812">Transmembrane</keyword>
<dbReference type="Pfam" id="PF07690">
    <property type="entry name" value="MFS_1"/>
    <property type="match status" value="1"/>
</dbReference>
<evidence type="ECO:0000313" key="8">
    <source>
        <dbReference type="EMBL" id="AIG28496.1"/>
    </source>
</evidence>
<dbReference type="STRING" id="1042163.BRLA_c042210"/>
<dbReference type="AlphaFoldDB" id="A0A075RAR7"/>
<evidence type="ECO:0000256" key="5">
    <source>
        <dbReference type="ARBA" id="ARBA00022989"/>
    </source>
</evidence>
<evidence type="ECO:0000256" key="2">
    <source>
        <dbReference type="ARBA" id="ARBA00022448"/>
    </source>
</evidence>
<dbReference type="KEGG" id="blr:BRLA_c042210"/>
<keyword evidence="5 7" id="KW-1133">Transmembrane helix</keyword>
<keyword evidence="6 7" id="KW-0472">Membrane</keyword>
<keyword evidence="9" id="KW-1185">Reference proteome</keyword>
<dbReference type="EMBL" id="CP007806">
    <property type="protein sequence ID" value="AIG28496.1"/>
    <property type="molecule type" value="Genomic_DNA"/>
</dbReference>
<feature type="transmembrane region" description="Helical" evidence="7">
    <location>
        <begin position="12"/>
        <end position="39"/>
    </location>
</feature>
<protein>
    <submittedName>
        <fullName evidence="8">Major facilitator superfamily protein BacE</fullName>
    </submittedName>
</protein>
<dbReference type="GO" id="GO:0005886">
    <property type="term" value="C:plasma membrane"/>
    <property type="evidence" value="ECO:0007669"/>
    <property type="project" value="UniProtKB-SubCell"/>
</dbReference>
<dbReference type="RefSeq" id="WP_003334488.1">
    <property type="nucleotide sequence ID" value="NZ_CP007806.1"/>
</dbReference>
<feature type="transmembrane region" description="Helical" evidence="7">
    <location>
        <begin position="227"/>
        <end position="253"/>
    </location>
</feature>
<dbReference type="PRINTS" id="PR01988">
    <property type="entry name" value="EXPORTERBACE"/>
</dbReference>
<feature type="transmembrane region" description="Helical" evidence="7">
    <location>
        <begin position="293"/>
        <end position="313"/>
    </location>
</feature>
<keyword evidence="2" id="KW-0813">Transport</keyword>
<dbReference type="HOGENOM" id="CLU_034180_0_0_9"/>
<gene>
    <name evidence="8" type="primary">bacE</name>
    <name evidence="8" type="ORF">BRLA_c042210</name>
</gene>
<feature type="transmembrane region" description="Helical" evidence="7">
    <location>
        <begin position="45"/>
        <end position="66"/>
    </location>
</feature>
<dbReference type="PANTHER" id="PTHR43266">
    <property type="entry name" value="MACROLIDE-EFFLUX PROTEIN"/>
    <property type="match status" value="1"/>
</dbReference>
<dbReference type="CDD" id="cd06173">
    <property type="entry name" value="MFS_MefA_like"/>
    <property type="match status" value="1"/>
</dbReference>
<sequence length="419" mass="46580">MDIIRIFKNKNYTYLFLANVTSSMGNKIGLIAFTLYILTRFSSQPIFATITELMYSLPMLVIFLFIGAVADRFDRKKIASWADFICAFLSLGLLFSIAIDSIVLSFFIIFVRSAVSNFFGPAQRAIMQGILTEKEYPVATGLNQMVNSILILVGSSISIFLYWHIGIEGAILVDAISYLVSGLLIQLCNIKVEIRLPNGEKSWKDVSIVALLSDFSKGVRYIWNNKLVLAISSAFFLFGIINAGYALIPTYALKYKLAPESYETVLLWMGIVSGVGSLFGSVVGSYLATKMKLYHIAVLSLIIMGSSVVFSGLTNNVSIFILLDFFISLAFPLLNIGFGGWLPSLVDPKIIGRVYGCLTPMMMLSHSVTLGIIAVTFPVYISVSFLFFIHGTCMLLAAIFYYYIFQKNFANKRVVEQQM</sequence>
<dbReference type="GO" id="GO:0022857">
    <property type="term" value="F:transmembrane transporter activity"/>
    <property type="evidence" value="ECO:0007669"/>
    <property type="project" value="InterPro"/>
</dbReference>
<dbReference type="SUPFAM" id="SSF103473">
    <property type="entry name" value="MFS general substrate transporter"/>
    <property type="match status" value="1"/>
</dbReference>
<feature type="transmembrane region" description="Helical" evidence="7">
    <location>
        <begin position="141"/>
        <end position="163"/>
    </location>
</feature>
<dbReference type="Proteomes" id="UP000005850">
    <property type="component" value="Chromosome"/>
</dbReference>
<dbReference type="eggNOG" id="COG2814">
    <property type="taxonomic scope" value="Bacteria"/>
</dbReference>
<reference evidence="8 9" key="1">
    <citation type="journal article" date="2011" name="J. Bacteriol.">
        <title>Genome sequence of Brevibacillus laterosporus LMG 15441, a pathogen of invertebrates.</title>
        <authorList>
            <person name="Djukic M."/>
            <person name="Poehlein A."/>
            <person name="Thurmer A."/>
            <person name="Daniel R."/>
        </authorList>
    </citation>
    <scope>NUCLEOTIDE SEQUENCE [LARGE SCALE GENOMIC DNA]</scope>
    <source>
        <strain evidence="8 9">LMG 15441</strain>
    </source>
</reference>
<feature type="transmembrane region" description="Helical" evidence="7">
    <location>
        <begin position="265"/>
        <end position="286"/>
    </location>
</feature>
<proteinExistence type="predicted"/>
<organism evidence="8 9">
    <name type="scientific">Brevibacillus laterosporus LMG 15441</name>
    <dbReference type="NCBI Taxonomy" id="1042163"/>
    <lineage>
        <taxon>Bacteria</taxon>
        <taxon>Bacillati</taxon>
        <taxon>Bacillota</taxon>
        <taxon>Bacilli</taxon>
        <taxon>Bacillales</taxon>
        <taxon>Paenibacillaceae</taxon>
        <taxon>Brevibacillus</taxon>
    </lineage>
</organism>
<dbReference type="InterPro" id="IPR011701">
    <property type="entry name" value="MFS"/>
</dbReference>
<dbReference type="PANTHER" id="PTHR43266:SF8">
    <property type="entry name" value="MACROLIDE-EFFLUX PROTEIN"/>
    <property type="match status" value="1"/>
</dbReference>
<evidence type="ECO:0000256" key="1">
    <source>
        <dbReference type="ARBA" id="ARBA00004651"/>
    </source>
</evidence>
<evidence type="ECO:0000313" key="9">
    <source>
        <dbReference type="Proteomes" id="UP000005850"/>
    </source>
</evidence>
<dbReference type="InterPro" id="IPR022324">
    <property type="entry name" value="Bacilysin_exporter_BacE_put"/>
</dbReference>
<feature type="transmembrane region" description="Helical" evidence="7">
    <location>
        <begin position="319"/>
        <end position="342"/>
    </location>
</feature>
<comment type="subcellular location">
    <subcellularLocation>
        <location evidence="1">Cell membrane</location>
        <topology evidence="1">Multi-pass membrane protein</topology>
    </subcellularLocation>
</comment>